<evidence type="ECO:0000256" key="5">
    <source>
        <dbReference type="ARBA" id="ARBA00023180"/>
    </source>
</evidence>
<feature type="domain" description="Chitin-binding type-2" evidence="7">
    <location>
        <begin position="577"/>
        <end position="635"/>
    </location>
</feature>
<name>A0AAV8ZQA2_9CUCU</name>
<keyword evidence="3" id="KW-0677">Repeat</keyword>
<dbReference type="InterPro" id="IPR002557">
    <property type="entry name" value="Chitin-bd_dom"/>
</dbReference>
<dbReference type="PANTHER" id="PTHR23301">
    <property type="entry name" value="CHITIN BINDING PERITROPHIN-A"/>
    <property type="match status" value="1"/>
</dbReference>
<dbReference type="Gene3D" id="2.170.140.10">
    <property type="entry name" value="Chitin binding domain"/>
    <property type="match status" value="7"/>
</dbReference>
<feature type="domain" description="Chitin-binding type-2" evidence="7">
    <location>
        <begin position="687"/>
        <end position="745"/>
    </location>
</feature>
<keyword evidence="1" id="KW-0147">Chitin-binding</keyword>
<feature type="compositionally biased region" description="Low complexity" evidence="6">
    <location>
        <begin position="671"/>
        <end position="680"/>
    </location>
</feature>
<keyword evidence="9" id="KW-1185">Reference proteome</keyword>
<dbReference type="InterPro" id="IPR051940">
    <property type="entry name" value="Chitin_bind-dev_reg"/>
</dbReference>
<dbReference type="PANTHER" id="PTHR23301:SF0">
    <property type="entry name" value="CHITIN-BINDING TYPE-2 DOMAIN-CONTAINING PROTEIN-RELATED"/>
    <property type="match status" value="1"/>
</dbReference>
<feature type="region of interest" description="Disordered" evidence="6">
    <location>
        <begin position="175"/>
        <end position="225"/>
    </location>
</feature>
<feature type="compositionally biased region" description="Low complexity" evidence="6">
    <location>
        <begin position="409"/>
        <end position="424"/>
    </location>
</feature>
<feature type="region of interest" description="Disordered" evidence="6">
    <location>
        <begin position="406"/>
        <end position="448"/>
    </location>
</feature>
<dbReference type="EMBL" id="JANEYF010000707">
    <property type="protein sequence ID" value="KAJ8968420.1"/>
    <property type="molecule type" value="Genomic_DNA"/>
</dbReference>
<gene>
    <name evidence="8" type="ORF">NQ314_002311</name>
</gene>
<protein>
    <recommendedName>
        <fullName evidence="7">Chitin-binding type-2 domain-containing protein</fullName>
    </recommendedName>
</protein>
<feature type="compositionally biased region" description="Acidic residues" evidence="6">
    <location>
        <begin position="552"/>
        <end position="563"/>
    </location>
</feature>
<keyword evidence="4" id="KW-1015">Disulfide bond</keyword>
<evidence type="ECO:0000259" key="7">
    <source>
        <dbReference type="PROSITE" id="PS50940"/>
    </source>
</evidence>
<sequence length="749" mass="80323">MRYPAAVRKISQFKQSLPNDDFSSNFGVCVFFDPQRGSLSHCPAVDGILPKYLPHKDCSKFWECSNGIPHQFGCPDGLHFNSDLNVCDWPEQAGCSGKDVGDNNESDKNEKCKQFEHYCPAIERDRPVYIPLPNCSQFCQCSNGKPYLHDCPDGLHFNSVLNVCNWPEDAHCSEGNVTEGSSESSTESNNSGTESNNSGEESDGNSGEDDDEGYDEDNNGNNNVNETCREAGIDCPAVDRYHIVYFPQLNCSQFCQCSNGKAYLRDCPDGLHFNLVLNVCDWPEEAGCSNSNITEGTSESSTDSNNNSEGGDGNIGEGGGEGNNEGNVEDEDDNENAVVNQICLEADIGCPAIDGDHPAYIPLLNCSQFCQCSNGKAYLRDCPDGLHFNPVLNVCDWPEEAGCSNSNITEGTSESSTDSNNNSEGGDGNIGEGGGEGNNEGNVEDEDDNENAVVNQICLEADIGCPAIDGDHPTYIPLLNCSQFCQCSNGKAYLRDCPDGLHFNPVLNVCDWPEEARCSNSNITEGTSESSTDSNNNSEGSEGNIGEGGGEGNDEGNVEDEDHNENAVVSQICLEADIGCPAIDGDHPVYIPLLDCSQFCQCSNGKAYLRNCPDGLHFNPILNVCDWPENAGCSGGNNTEGTSESSTESNNSGESSDVSSSEDDDEDEGTDGNNNGNDINQTCLEGGIGCPDEDGDYPVYVPLPNCTQFCQCSNGKLLLLSCPNGLHFNSLSNVCDRPEVAQCGEIYPS</sequence>
<evidence type="ECO:0000313" key="9">
    <source>
        <dbReference type="Proteomes" id="UP001162156"/>
    </source>
</evidence>
<feature type="compositionally biased region" description="Acidic residues" evidence="6">
    <location>
        <begin position="200"/>
        <end position="218"/>
    </location>
</feature>
<feature type="domain" description="Chitin-binding type-2" evidence="7">
    <location>
        <begin position="39"/>
        <end position="97"/>
    </location>
</feature>
<feature type="region of interest" description="Disordered" evidence="6">
    <location>
        <begin position="291"/>
        <end position="333"/>
    </location>
</feature>
<keyword evidence="2" id="KW-0732">Signal</keyword>
<reference evidence="8" key="1">
    <citation type="journal article" date="2023" name="Insect Mol. Biol.">
        <title>Genome sequencing provides insights into the evolution of gene families encoding plant cell wall-degrading enzymes in longhorned beetles.</title>
        <authorList>
            <person name="Shin N.R."/>
            <person name="Okamura Y."/>
            <person name="Kirsch R."/>
            <person name="Pauchet Y."/>
        </authorList>
    </citation>
    <scope>NUCLEOTIDE SEQUENCE</scope>
    <source>
        <strain evidence="8">RBIC_L_NR</strain>
    </source>
</reference>
<feature type="compositionally biased region" description="Low complexity" evidence="6">
    <location>
        <begin position="294"/>
        <end position="309"/>
    </location>
</feature>
<feature type="compositionally biased region" description="Low complexity" evidence="6">
    <location>
        <begin position="175"/>
        <end position="199"/>
    </location>
</feature>
<dbReference type="GO" id="GO:0005576">
    <property type="term" value="C:extracellular region"/>
    <property type="evidence" value="ECO:0007669"/>
    <property type="project" value="InterPro"/>
</dbReference>
<feature type="region of interest" description="Disordered" evidence="6">
    <location>
        <begin position="521"/>
        <end position="563"/>
    </location>
</feature>
<dbReference type="Proteomes" id="UP001162156">
    <property type="component" value="Unassembled WGS sequence"/>
</dbReference>
<dbReference type="GO" id="GO:0008061">
    <property type="term" value="F:chitin binding"/>
    <property type="evidence" value="ECO:0007669"/>
    <property type="project" value="UniProtKB-KW"/>
</dbReference>
<dbReference type="Pfam" id="PF01607">
    <property type="entry name" value="CBM_14"/>
    <property type="match status" value="7"/>
</dbReference>
<evidence type="ECO:0000256" key="1">
    <source>
        <dbReference type="ARBA" id="ARBA00022669"/>
    </source>
</evidence>
<evidence type="ECO:0000256" key="6">
    <source>
        <dbReference type="SAM" id="MobiDB-lite"/>
    </source>
</evidence>
<feature type="compositionally biased region" description="Acidic residues" evidence="6">
    <location>
        <begin position="660"/>
        <end position="670"/>
    </location>
</feature>
<feature type="compositionally biased region" description="Low complexity" evidence="6">
    <location>
        <begin position="524"/>
        <end position="542"/>
    </location>
</feature>
<comment type="caution">
    <text evidence="8">The sequence shown here is derived from an EMBL/GenBank/DDBJ whole genome shotgun (WGS) entry which is preliminary data.</text>
</comment>
<evidence type="ECO:0000256" key="4">
    <source>
        <dbReference type="ARBA" id="ARBA00023157"/>
    </source>
</evidence>
<dbReference type="PROSITE" id="PS50940">
    <property type="entry name" value="CHIT_BIND_II"/>
    <property type="match status" value="7"/>
</dbReference>
<evidence type="ECO:0000313" key="8">
    <source>
        <dbReference type="EMBL" id="KAJ8968420.1"/>
    </source>
</evidence>
<feature type="region of interest" description="Disordered" evidence="6">
    <location>
        <begin position="636"/>
        <end position="680"/>
    </location>
</feature>
<feature type="compositionally biased region" description="Gly residues" evidence="6">
    <location>
        <begin position="425"/>
        <end position="438"/>
    </location>
</feature>
<feature type="domain" description="Chitin-binding type-2" evidence="7">
    <location>
        <begin position="347"/>
        <end position="405"/>
    </location>
</feature>
<evidence type="ECO:0000256" key="3">
    <source>
        <dbReference type="ARBA" id="ARBA00022737"/>
    </source>
</evidence>
<dbReference type="SMART" id="SM00494">
    <property type="entry name" value="ChtBD2"/>
    <property type="match status" value="7"/>
</dbReference>
<dbReference type="AlphaFoldDB" id="A0AAV8ZQA2"/>
<keyword evidence="5" id="KW-0325">Glycoprotein</keyword>
<feature type="domain" description="Chitin-binding type-2" evidence="7">
    <location>
        <begin position="462"/>
        <end position="520"/>
    </location>
</feature>
<dbReference type="InterPro" id="IPR036508">
    <property type="entry name" value="Chitin-bd_dom_sf"/>
</dbReference>
<feature type="domain" description="Chitin-binding type-2" evidence="7">
    <location>
        <begin position="116"/>
        <end position="174"/>
    </location>
</feature>
<proteinExistence type="predicted"/>
<organism evidence="8 9">
    <name type="scientific">Rhamnusium bicolor</name>
    <dbReference type="NCBI Taxonomy" id="1586634"/>
    <lineage>
        <taxon>Eukaryota</taxon>
        <taxon>Metazoa</taxon>
        <taxon>Ecdysozoa</taxon>
        <taxon>Arthropoda</taxon>
        <taxon>Hexapoda</taxon>
        <taxon>Insecta</taxon>
        <taxon>Pterygota</taxon>
        <taxon>Neoptera</taxon>
        <taxon>Endopterygota</taxon>
        <taxon>Coleoptera</taxon>
        <taxon>Polyphaga</taxon>
        <taxon>Cucujiformia</taxon>
        <taxon>Chrysomeloidea</taxon>
        <taxon>Cerambycidae</taxon>
        <taxon>Lepturinae</taxon>
        <taxon>Rhagiini</taxon>
        <taxon>Rhamnusium</taxon>
    </lineage>
</organism>
<accession>A0AAV8ZQA2</accession>
<evidence type="ECO:0000256" key="2">
    <source>
        <dbReference type="ARBA" id="ARBA00022729"/>
    </source>
</evidence>
<feature type="compositionally biased region" description="Gly residues" evidence="6">
    <location>
        <begin position="310"/>
        <end position="323"/>
    </location>
</feature>
<feature type="compositionally biased region" description="Low complexity" evidence="6">
    <location>
        <begin position="636"/>
        <end position="659"/>
    </location>
</feature>
<feature type="domain" description="Chitin-binding type-2" evidence="7">
    <location>
        <begin position="232"/>
        <end position="290"/>
    </location>
</feature>
<dbReference type="SUPFAM" id="SSF57625">
    <property type="entry name" value="Invertebrate chitin-binding proteins"/>
    <property type="match status" value="7"/>
</dbReference>